<dbReference type="Proteomes" id="UP000434052">
    <property type="component" value="Unassembled WGS sequence"/>
</dbReference>
<evidence type="ECO:0000313" key="1">
    <source>
        <dbReference type="EMBL" id="QJT10426.1"/>
    </source>
</evidence>
<gene>
    <name evidence="2" type="ORF">DQK91_20120</name>
    <name evidence="1" type="ORF">E8L03_16460</name>
</gene>
<accession>A0A6P1ZAH5</accession>
<dbReference type="AlphaFoldDB" id="A0A6P1ZAH5"/>
<name>A0A6P1ZAH5_9BACT</name>
<evidence type="ECO:0000313" key="3">
    <source>
        <dbReference type="Proteomes" id="UP000434052"/>
    </source>
</evidence>
<dbReference type="EMBL" id="CP039543">
    <property type="protein sequence ID" value="QJT10426.1"/>
    <property type="molecule type" value="Genomic_DNA"/>
</dbReference>
<reference evidence="2 3" key="1">
    <citation type="submission" date="2018-06" db="EMBL/GenBank/DDBJ databases">
        <title>Complete genome of Desulfovibrio marinus P48SEP.</title>
        <authorList>
            <person name="Crispim J.S."/>
            <person name="Vidigal P.M.P."/>
            <person name="Silva L.C.F."/>
            <person name="Araujo L.C."/>
            <person name="Laguardia C.N."/>
            <person name="Dias R.S."/>
            <person name="Sousa M.P."/>
            <person name="Paula S.O."/>
            <person name="Silva C."/>
        </authorList>
    </citation>
    <scope>NUCLEOTIDE SEQUENCE [LARGE SCALE GENOMIC DNA]</scope>
    <source>
        <strain evidence="2 3">P48SEP</strain>
    </source>
</reference>
<proteinExistence type="predicted"/>
<dbReference type="Proteomes" id="UP000503251">
    <property type="component" value="Chromosome"/>
</dbReference>
<dbReference type="OrthoDB" id="5471528at2"/>
<evidence type="ECO:0000313" key="4">
    <source>
        <dbReference type="Proteomes" id="UP000503251"/>
    </source>
</evidence>
<protein>
    <submittedName>
        <fullName evidence="2">Uncharacterized protein</fullName>
    </submittedName>
</protein>
<organism evidence="2 3">
    <name type="scientific">Oceanidesulfovibrio marinus</name>
    <dbReference type="NCBI Taxonomy" id="370038"/>
    <lineage>
        <taxon>Bacteria</taxon>
        <taxon>Pseudomonadati</taxon>
        <taxon>Thermodesulfobacteriota</taxon>
        <taxon>Desulfovibrionia</taxon>
        <taxon>Desulfovibrionales</taxon>
        <taxon>Desulfovibrionaceae</taxon>
        <taxon>Oceanidesulfovibrio</taxon>
    </lineage>
</organism>
<evidence type="ECO:0000313" key="2">
    <source>
        <dbReference type="EMBL" id="TVM30672.1"/>
    </source>
</evidence>
<dbReference type="RefSeq" id="WP_144307209.1">
    <property type="nucleotide sequence ID" value="NZ_CP039543.1"/>
</dbReference>
<keyword evidence="4" id="KW-1185">Reference proteome</keyword>
<sequence length="111" mass="12890">MSHEEIRVYGYVKGLPSEGYIALLNGLEGSMFQMDCLEHEGDTLNVEYEGPFFLIDDFLEALLPLLPDTAEGRIDYIDHHAWEMVRYTIEGREVRPKNINLNSVLEKYHQE</sequence>
<dbReference type="EMBL" id="QMIF01000020">
    <property type="protein sequence ID" value="TVM30672.1"/>
    <property type="molecule type" value="Genomic_DNA"/>
</dbReference>
<reference evidence="1 4" key="2">
    <citation type="submission" date="2019-04" db="EMBL/GenBank/DDBJ databases">
        <title>Isolation and culture of sulfate reducing bacteria from the cold seep of the South China Sea.</title>
        <authorList>
            <person name="Sun C."/>
            <person name="Liu R."/>
        </authorList>
    </citation>
    <scope>NUCLEOTIDE SEQUENCE [LARGE SCALE GENOMIC DNA]</scope>
    <source>
        <strain evidence="1 4">CS1</strain>
    </source>
</reference>